<dbReference type="Pfam" id="PF00069">
    <property type="entry name" value="Pkinase"/>
    <property type="match status" value="1"/>
</dbReference>
<evidence type="ECO:0000259" key="8">
    <source>
        <dbReference type="PROSITE" id="PS50011"/>
    </source>
</evidence>
<dbReference type="InterPro" id="IPR008271">
    <property type="entry name" value="Ser/Thr_kinase_AS"/>
</dbReference>
<feature type="transmembrane region" description="Helical" evidence="7">
    <location>
        <begin position="620"/>
        <end position="645"/>
    </location>
</feature>
<feature type="binding site" evidence="5">
    <location>
        <position position="55"/>
    </location>
    <ligand>
        <name>ATP</name>
        <dbReference type="ChEBI" id="CHEBI:30616"/>
    </ligand>
</feature>
<feature type="compositionally biased region" description="Low complexity" evidence="6">
    <location>
        <begin position="376"/>
        <end position="387"/>
    </location>
</feature>
<reference evidence="9 10" key="1">
    <citation type="submission" date="2016-12" db="EMBL/GenBank/DDBJ databases">
        <title>Genomic comparison of strains in the 'Actinomyces naeslundii' group.</title>
        <authorList>
            <person name="Mughal S.R."/>
            <person name="Do T."/>
            <person name="Gilbert S.C."/>
            <person name="Witherden E.A."/>
            <person name="Didelot X."/>
            <person name="Beighton D."/>
        </authorList>
    </citation>
    <scope>NUCLEOTIDE SEQUENCE [LARGE SCALE GENOMIC DNA]</scope>
    <source>
        <strain evidence="9 10">NCTC 10301</strain>
    </source>
</reference>
<dbReference type="PROSITE" id="PS00107">
    <property type="entry name" value="PROTEIN_KINASE_ATP"/>
    <property type="match status" value="1"/>
</dbReference>
<dbReference type="RefSeq" id="WP_003781396.1">
    <property type="nucleotide sequence ID" value="NZ_CP066049.1"/>
</dbReference>
<keyword evidence="9" id="KW-0723">Serine/threonine-protein kinase</keyword>
<feature type="region of interest" description="Disordered" evidence="6">
    <location>
        <begin position="374"/>
        <end position="405"/>
    </location>
</feature>
<feature type="transmembrane region" description="Helical" evidence="7">
    <location>
        <begin position="526"/>
        <end position="545"/>
    </location>
</feature>
<keyword evidence="4 5" id="KW-0067">ATP-binding</keyword>
<keyword evidence="7" id="KW-0812">Transmembrane</keyword>
<keyword evidence="1" id="KW-0808">Transferase</keyword>
<dbReference type="PANTHER" id="PTHR43289">
    <property type="entry name" value="MITOGEN-ACTIVATED PROTEIN KINASE KINASE KINASE 20-RELATED"/>
    <property type="match status" value="1"/>
</dbReference>
<dbReference type="GO" id="GO:0004674">
    <property type="term" value="F:protein serine/threonine kinase activity"/>
    <property type="evidence" value="ECO:0007669"/>
    <property type="project" value="UniProtKB-KW"/>
</dbReference>
<dbReference type="GO" id="GO:0005524">
    <property type="term" value="F:ATP binding"/>
    <property type="evidence" value="ECO:0007669"/>
    <property type="project" value="UniProtKB-UniRule"/>
</dbReference>
<feature type="region of interest" description="Disordered" evidence="6">
    <location>
        <begin position="438"/>
        <end position="458"/>
    </location>
</feature>
<feature type="transmembrane region" description="Helical" evidence="7">
    <location>
        <begin position="666"/>
        <end position="687"/>
    </location>
</feature>
<dbReference type="SMART" id="SM00220">
    <property type="entry name" value="S_TKc"/>
    <property type="match status" value="1"/>
</dbReference>
<dbReference type="Proteomes" id="UP000187035">
    <property type="component" value="Unassembled WGS sequence"/>
</dbReference>
<dbReference type="EMBL" id="MSRR01000009">
    <property type="protein sequence ID" value="OMG37210.1"/>
    <property type="molecule type" value="Genomic_DNA"/>
</dbReference>
<dbReference type="InterPro" id="IPR000719">
    <property type="entry name" value="Prot_kinase_dom"/>
</dbReference>
<dbReference type="PANTHER" id="PTHR43289:SF34">
    <property type="entry name" value="SERINE_THREONINE-PROTEIN KINASE YBDM-RELATED"/>
    <property type="match status" value="1"/>
</dbReference>
<keyword evidence="7" id="KW-0472">Membrane</keyword>
<dbReference type="InterPro" id="IPR017441">
    <property type="entry name" value="Protein_kinase_ATP_BS"/>
</dbReference>
<evidence type="ECO:0000256" key="7">
    <source>
        <dbReference type="SAM" id="Phobius"/>
    </source>
</evidence>
<keyword evidence="7" id="KW-1133">Transmembrane helix</keyword>
<dbReference type="SUPFAM" id="SSF56112">
    <property type="entry name" value="Protein kinase-like (PK-like)"/>
    <property type="match status" value="1"/>
</dbReference>
<dbReference type="Gene3D" id="3.30.200.20">
    <property type="entry name" value="Phosphorylase Kinase, domain 1"/>
    <property type="match status" value="1"/>
</dbReference>
<feature type="region of interest" description="Disordered" evidence="6">
    <location>
        <begin position="292"/>
        <end position="327"/>
    </location>
</feature>
<name>A0A854D661_ACTNA</name>
<dbReference type="PROSITE" id="PS50011">
    <property type="entry name" value="PROTEIN_KINASE_DOM"/>
    <property type="match status" value="1"/>
</dbReference>
<dbReference type="AlphaFoldDB" id="A0A854D661"/>
<feature type="compositionally biased region" description="Acidic residues" evidence="6">
    <location>
        <begin position="305"/>
        <end position="315"/>
    </location>
</feature>
<dbReference type="Gene3D" id="1.10.510.10">
    <property type="entry name" value="Transferase(Phosphotransferase) domain 1"/>
    <property type="match status" value="1"/>
</dbReference>
<evidence type="ECO:0000256" key="3">
    <source>
        <dbReference type="ARBA" id="ARBA00022777"/>
    </source>
</evidence>
<organism evidence="9 10">
    <name type="scientific">Actinomyces naeslundii</name>
    <dbReference type="NCBI Taxonomy" id="1655"/>
    <lineage>
        <taxon>Bacteria</taxon>
        <taxon>Bacillati</taxon>
        <taxon>Actinomycetota</taxon>
        <taxon>Actinomycetes</taxon>
        <taxon>Actinomycetales</taxon>
        <taxon>Actinomycetaceae</taxon>
        <taxon>Actinomyces</taxon>
    </lineage>
</organism>
<dbReference type="GeneID" id="64256413"/>
<evidence type="ECO:0000256" key="5">
    <source>
        <dbReference type="PROSITE-ProRule" id="PRU10141"/>
    </source>
</evidence>
<evidence type="ECO:0000256" key="6">
    <source>
        <dbReference type="SAM" id="MobiDB-lite"/>
    </source>
</evidence>
<proteinExistence type="predicted"/>
<feature type="transmembrane region" description="Helical" evidence="7">
    <location>
        <begin position="574"/>
        <end position="600"/>
    </location>
</feature>
<sequence length="698" mass="73291">MTQNFDAHPGEPVTLNKLRAGTLVGGYRLLRRLGAGGMGVVWEATDEGGRHVAMKILHPQIAADPTARRRLDREASVLARVRDTRVARILDIETGDGSVGITFVITELVEGPTLQHEVEHEGVYDLTTDARDLADLAHGLVDSLRAVHSAGVIHRDLKPSNVMLGAQGPVLIDFGIAQVADDVRLTQTGQVTGTPGFIPPEMLDGGEPTADVDWYACAGVLLFTVTGLAPFGSGAWQVVFRRVYAGTPELGNLEQENPALARAFTAALAPEVENRLGPDGLLEVLDEIAEGGTGQEAVDRLLGPEETDPGPEESETSTSTFVPGYGVTPGSGYGSSSGYGSVQGAPYDARSAASASPAAYGSPVSAPSGAEGGYGYSAPSASSAASVQPPPAIPPRSWYHNGPSMPMGSAQSMQYGVGGPAPVAPSGAYPRPAPSGQVPMFPYSGSQPTASPTGYAQPAAPLAAMPTAGAMAGPMATGPQPSQIRRFSDPARAGDLPEWAREPERHPKVMMALWFALSAASFSRPGWLAIITALLTVVAGTVGRAQDARRWNRLQRGAASSADTSRMWAATPWYLLRSMLSVGFAFILALGSAAIILIVFQRSGIMEDNSPVFGSMYLLTRFVIFFLIEASTYLFILWMAPWGAATRRGGAHIINMIVPSDRGRKRMVVGLIVVGVILLLMSLAGAMPNPSMAPFAGN</sequence>
<feature type="domain" description="Protein kinase" evidence="8">
    <location>
        <begin position="27"/>
        <end position="289"/>
    </location>
</feature>
<keyword evidence="2 5" id="KW-0547">Nucleotide-binding</keyword>
<evidence type="ECO:0000256" key="4">
    <source>
        <dbReference type="ARBA" id="ARBA00022840"/>
    </source>
</evidence>
<comment type="caution">
    <text evidence="9">The sequence shown here is derived from an EMBL/GenBank/DDBJ whole genome shotgun (WGS) entry which is preliminary data.</text>
</comment>
<gene>
    <name evidence="9" type="ORF">BKH33_04865</name>
</gene>
<evidence type="ECO:0000313" key="9">
    <source>
        <dbReference type="EMBL" id="OMG37210.1"/>
    </source>
</evidence>
<dbReference type="InterPro" id="IPR011009">
    <property type="entry name" value="Kinase-like_dom_sf"/>
</dbReference>
<accession>A0A854D661</accession>
<feature type="compositionally biased region" description="Polar residues" evidence="6">
    <location>
        <begin position="444"/>
        <end position="454"/>
    </location>
</feature>
<evidence type="ECO:0000256" key="2">
    <source>
        <dbReference type="ARBA" id="ARBA00022741"/>
    </source>
</evidence>
<dbReference type="PROSITE" id="PS00108">
    <property type="entry name" value="PROTEIN_KINASE_ST"/>
    <property type="match status" value="1"/>
</dbReference>
<keyword evidence="3 9" id="KW-0418">Kinase</keyword>
<protein>
    <submittedName>
        <fullName evidence="9">Serine/threonine protein kinase</fullName>
    </submittedName>
</protein>
<evidence type="ECO:0000313" key="10">
    <source>
        <dbReference type="Proteomes" id="UP000187035"/>
    </source>
</evidence>
<dbReference type="CDD" id="cd14014">
    <property type="entry name" value="STKc_PknB_like"/>
    <property type="match status" value="1"/>
</dbReference>
<evidence type="ECO:0000256" key="1">
    <source>
        <dbReference type="ARBA" id="ARBA00022679"/>
    </source>
</evidence>